<gene>
    <name evidence="3" type="primary">truD</name>
    <name evidence="3" type="ORF">F9C29_33845</name>
</gene>
<evidence type="ECO:0000313" key="3">
    <source>
        <dbReference type="EMBL" id="KAB2432554.1"/>
    </source>
</evidence>
<dbReference type="AlphaFoldDB" id="A0A6L3X959"/>
<dbReference type="InterPro" id="IPR011760">
    <property type="entry name" value="PsdUridine_synth_TruD_insert"/>
</dbReference>
<dbReference type="GO" id="GO:0001522">
    <property type="term" value="P:pseudouridine synthesis"/>
    <property type="evidence" value="ECO:0007669"/>
    <property type="project" value="InterPro"/>
</dbReference>
<feature type="non-terminal residue" evidence="3">
    <location>
        <position position="1"/>
    </location>
</feature>
<accession>A0A6L3X959</accession>
<dbReference type="SUPFAM" id="SSF55120">
    <property type="entry name" value="Pseudouridine synthase"/>
    <property type="match status" value="1"/>
</dbReference>
<name>A0A6L3X959_9ENTR</name>
<reference evidence="3 4" key="1">
    <citation type="submission" date="2019-09" db="EMBL/GenBank/DDBJ databases">
        <title>Reversal of blaTEM antimicrobial resistance by CRISPR-Cas9 in clinical E. coli and other Enterobacteriaceae strains.</title>
        <authorList>
            <person name="Tagliaferri T."/>
            <person name="Guimaraes N."/>
            <person name="Pereira M."/>
            <person name="Felicori L."/>
            <person name="Horz H.-P."/>
            <person name="Santos S."/>
            <person name="Mendes T."/>
        </authorList>
    </citation>
    <scope>NUCLEOTIDE SEQUENCE [LARGE SCALE GENOMIC DNA]</scope>
    <source>
        <strain evidence="3 4">E2_blaTEM_MG</strain>
    </source>
</reference>
<dbReference type="GO" id="GO:0009982">
    <property type="term" value="F:pseudouridine synthase activity"/>
    <property type="evidence" value="ECO:0007669"/>
    <property type="project" value="InterPro"/>
</dbReference>
<dbReference type="GO" id="GO:0006396">
    <property type="term" value="P:RNA processing"/>
    <property type="evidence" value="ECO:0007669"/>
    <property type="project" value="UniProtKB-ARBA"/>
</dbReference>
<protein>
    <submittedName>
        <fullName evidence="3">tRNA pseudouridine(13) synthase TruD</fullName>
    </submittedName>
</protein>
<evidence type="ECO:0000256" key="1">
    <source>
        <dbReference type="ARBA" id="ARBA00007953"/>
    </source>
</evidence>
<evidence type="ECO:0000313" key="4">
    <source>
        <dbReference type="Proteomes" id="UP000476281"/>
    </source>
</evidence>
<comment type="caution">
    <text evidence="3">The sequence shown here is derived from an EMBL/GenBank/DDBJ whole genome shotgun (WGS) entry which is preliminary data.</text>
</comment>
<dbReference type="Gene3D" id="3.30.2340.10">
    <property type="entry name" value="TruD, insertion domain"/>
    <property type="match status" value="1"/>
</dbReference>
<dbReference type="PANTHER" id="PTHR47811">
    <property type="entry name" value="TRNA PSEUDOURIDINE SYNTHASE D"/>
    <property type="match status" value="1"/>
</dbReference>
<proteinExistence type="inferred from homology"/>
<feature type="domain" description="TRUD" evidence="2">
    <location>
        <begin position="1"/>
        <end position="125"/>
    </location>
</feature>
<dbReference type="InterPro" id="IPR020103">
    <property type="entry name" value="PsdUridine_synth_cat_dom_sf"/>
</dbReference>
<sequence length="140" mass="15240">AQSSAPVRDRNKRSFWLSAARSALFNQIVSERLKKPDANQVVVGDALQLAGRGSWFVATADEMADAQSRVDAKALMITAALPGSGDWGTQGEALAAEQSAVADAPELQSLLVREKVEAARRAMLLYPQQLSWNWWDDVTV</sequence>
<dbReference type="PROSITE" id="PS50984">
    <property type="entry name" value="TRUD"/>
    <property type="match status" value="1"/>
</dbReference>
<dbReference type="InterPro" id="IPR001656">
    <property type="entry name" value="PsdUridine_synth_TruD"/>
</dbReference>
<dbReference type="GO" id="GO:0005829">
    <property type="term" value="C:cytosol"/>
    <property type="evidence" value="ECO:0007669"/>
    <property type="project" value="TreeGrafter"/>
</dbReference>
<dbReference type="GO" id="GO:0003723">
    <property type="term" value="F:RNA binding"/>
    <property type="evidence" value="ECO:0007669"/>
    <property type="project" value="InterPro"/>
</dbReference>
<dbReference type="Proteomes" id="UP000476281">
    <property type="component" value="Unassembled WGS sequence"/>
</dbReference>
<dbReference type="FunFam" id="3.30.2340.10:FF:000001">
    <property type="entry name" value="tRNA pseudouridine synthase D"/>
    <property type="match status" value="1"/>
</dbReference>
<dbReference type="InterPro" id="IPR050170">
    <property type="entry name" value="TruD_pseudoU_synthase"/>
</dbReference>
<comment type="similarity">
    <text evidence="1">Belongs to the pseudouridine synthase TruD family.</text>
</comment>
<feature type="non-terminal residue" evidence="3">
    <location>
        <position position="140"/>
    </location>
</feature>
<dbReference type="PANTHER" id="PTHR47811:SF1">
    <property type="entry name" value="TRNA PSEUDOURIDINE SYNTHASE D"/>
    <property type="match status" value="1"/>
</dbReference>
<dbReference type="InterPro" id="IPR043165">
    <property type="entry name" value="TruD_insert_sf"/>
</dbReference>
<dbReference type="EMBL" id="WBSZ01002503">
    <property type="protein sequence ID" value="KAB2432554.1"/>
    <property type="molecule type" value="Genomic_DNA"/>
</dbReference>
<organism evidence="3 4">
    <name type="scientific">Enterobacter hormaechei</name>
    <dbReference type="NCBI Taxonomy" id="158836"/>
    <lineage>
        <taxon>Bacteria</taxon>
        <taxon>Pseudomonadati</taxon>
        <taxon>Pseudomonadota</taxon>
        <taxon>Gammaproteobacteria</taxon>
        <taxon>Enterobacterales</taxon>
        <taxon>Enterobacteriaceae</taxon>
        <taxon>Enterobacter</taxon>
        <taxon>Enterobacter cloacae complex</taxon>
    </lineage>
</organism>
<evidence type="ECO:0000259" key="2">
    <source>
        <dbReference type="PROSITE" id="PS50984"/>
    </source>
</evidence>
<dbReference type="Pfam" id="PF01142">
    <property type="entry name" value="TruD"/>
    <property type="match status" value="1"/>
</dbReference>
<dbReference type="GO" id="GO:0140098">
    <property type="term" value="F:catalytic activity, acting on RNA"/>
    <property type="evidence" value="ECO:0007669"/>
    <property type="project" value="UniProtKB-ARBA"/>
</dbReference>